<evidence type="ECO:0000313" key="3">
    <source>
        <dbReference type="Proteomes" id="UP001374803"/>
    </source>
</evidence>
<sequence length="723" mass="77581">MRQSTRELGWGRDGLNKSGNLAVQAMMIPLPSVGPRRRLLFACLASAGALSFALGACGADSANPGGDGPGADAGPDGPSGSPDGSLTDGAKPPGPWTTRGICSKDAWCWDHPSPQGNLLKDVWAAASNDVWAVGDAGTILHFDGTNWSPVPSGTKADFQSIHGKSSNDVWAVASDGAIAHYDGSAWKVTTTLEDTILGEALALGPADVWVAGQTFSGAPYGRKGVLAHFDGTSWTKVNTGISQEYYYGITAMWGTSSNDVYFVSGDVYHWNGTRAERQLLPQRGNVAHSYRKIWGTASNDVWVVGANRDYGLIWHYDGTAWSIVLADNRNMLGPRTVWGTSRTDVWVAGYLASDRYGTLHWDGAAWTPPAAEATIPASATPSDGWSIGANDAWLVGEPGAPWHWNGTKWENDPGFDLGVRGFWGASPDNVWGVGHLGNDTIYCSGAQVLHGTAAGTWTPKPAADVNGLWRIWGAGPNDIWAVASPKPRGPALYRYDGQNWAAMANTAVTDVYLHDVWGAAGNDVWIAGEYRLSHWNGTEFKNFATHFNHYARDIFHTVWGLSSNDAWTYGGLQCYYDPGGPPCTTDQDIRHWDGTKWNPLSNSTIAVQSFGGTASNDIFAVGVVPEKPNAPIANKPRIEHWDGRAWTAMRLPEGTKGPLYAVWAGSPKDVYAVGEGGTILSYDGAQWSLLESGTTLALYSVWGTDANHILVGGKSSTILRRDR</sequence>
<dbReference type="InterPro" id="IPR006624">
    <property type="entry name" value="Beta-propeller_rpt_TECPR"/>
</dbReference>
<protein>
    <submittedName>
        <fullName evidence="2">Uncharacterized protein</fullName>
    </submittedName>
</protein>
<dbReference type="Proteomes" id="UP001374803">
    <property type="component" value="Chromosome"/>
</dbReference>
<gene>
    <name evidence="2" type="ORF">LVJ94_32665</name>
</gene>
<evidence type="ECO:0000313" key="2">
    <source>
        <dbReference type="EMBL" id="WXB01658.1"/>
    </source>
</evidence>
<name>A0ABZ2KSL9_9BACT</name>
<keyword evidence="3" id="KW-1185">Reference proteome</keyword>
<feature type="region of interest" description="Disordered" evidence="1">
    <location>
        <begin position="65"/>
        <end position="96"/>
    </location>
</feature>
<dbReference type="EMBL" id="CP089983">
    <property type="protein sequence ID" value="WXB01658.1"/>
    <property type="molecule type" value="Genomic_DNA"/>
</dbReference>
<dbReference type="SMART" id="SM00706">
    <property type="entry name" value="TECPR"/>
    <property type="match status" value="3"/>
</dbReference>
<organism evidence="2 3">
    <name type="scientific">Pendulispora rubella</name>
    <dbReference type="NCBI Taxonomy" id="2741070"/>
    <lineage>
        <taxon>Bacteria</taxon>
        <taxon>Pseudomonadati</taxon>
        <taxon>Myxococcota</taxon>
        <taxon>Myxococcia</taxon>
        <taxon>Myxococcales</taxon>
        <taxon>Sorangiineae</taxon>
        <taxon>Pendulisporaceae</taxon>
        <taxon>Pendulispora</taxon>
    </lineage>
</organism>
<reference evidence="2" key="1">
    <citation type="submission" date="2021-12" db="EMBL/GenBank/DDBJ databases">
        <title>Discovery of the Pendulisporaceae a myxobacterial family with distinct sporulation behavior and unique specialized metabolism.</title>
        <authorList>
            <person name="Garcia R."/>
            <person name="Popoff A."/>
            <person name="Bader C.D."/>
            <person name="Loehr J."/>
            <person name="Walesch S."/>
            <person name="Walt C."/>
            <person name="Boldt J."/>
            <person name="Bunk B."/>
            <person name="Haeckl F.J.F.P.J."/>
            <person name="Gunesch A.P."/>
            <person name="Birkelbach J."/>
            <person name="Nuebel U."/>
            <person name="Pietschmann T."/>
            <person name="Bach T."/>
            <person name="Mueller R."/>
        </authorList>
    </citation>
    <scope>NUCLEOTIDE SEQUENCE</scope>
    <source>
        <strain evidence="2">MSr11367</strain>
    </source>
</reference>
<evidence type="ECO:0000256" key="1">
    <source>
        <dbReference type="SAM" id="MobiDB-lite"/>
    </source>
</evidence>
<dbReference type="RefSeq" id="WP_394831274.1">
    <property type="nucleotide sequence ID" value="NZ_CP089929.1"/>
</dbReference>
<accession>A0ABZ2KSL9</accession>
<proteinExistence type="predicted"/>
<feature type="compositionally biased region" description="Low complexity" evidence="1">
    <location>
        <begin position="72"/>
        <end position="85"/>
    </location>
</feature>